<dbReference type="EMBL" id="KN609610">
    <property type="protein sequence ID" value="KHJ78604.1"/>
    <property type="molecule type" value="Genomic_DNA"/>
</dbReference>
<evidence type="ECO:0000313" key="2">
    <source>
        <dbReference type="Proteomes" id="UP000053660"/>
    </source>
</evidence>
<reference evidence="1 2" key="1">
    <citation type="submission" date="2014-03" db="EMBL/GenBank/DDBJ databases">
        <title>Draft genome of the hookworm Oesophagostomum dentatum.</title>
        <authorList>
            <person name="Mitreva M."/>
        </authorList>
    </citation>
    <scope>NUCLEOTIDE SEQUENCE [LARGE SCALE GENOMIC DNA]</scope>
    <source>
        <strain evidence="1 2">OD-Hann</strain>
    </source>
</reference>
<feature type="non-terminal residue" evidence="1">
    <location>
        <position position="352"/>
    </location>
</feature>
<accession>A0A0B1S101</accession>
<name>A0A0B1S101_OESDE</name>
<dbReference type="OrthoDB" id="5868066at2759"/>
<sequence length="352" mass="40674">MKTDCEPGQRDSLLRSILLEFFRRMAIHGVPFCYIITLFINCSKFLAREEFNGKYPPTMNINQFFRDLSDLEYGLRASIWAFHNIQMGRLSPQPASPLMQRHCLPLQSLRYQLCMASRRLNYRAVVDQLANSELLRMATETIEKKKNGWEELVFQRQMQIYYDSPIAFFMALQATLSMDHDSTFKLGDRLVMLATMQSMIYTTISARNTILMQLSEVLIAALLCGDLNHVMAILELERGIHRYNKGYDNIMVWNAYKLIAEYEEWRGRTAFGGMILNTAQSLFEVAETMPAHGTLFLETACQIWAKQGRCEEKIAEAVSKILEKCPQLLGRISNFLRSIDYDHEVEVAVEEV</sequence>
<dbReference type="AlphaFoldDB" id="A0A0B1S101"/>
<keyword evidence="2" id="KW-1185">Reference proteome</keyword>
<proteinExistence type="predicted"/>
<dbReference type="Proteomes" id="UP000053660">
    <property type="component" value="Unassembled WGS sequence"/>
</dbReference>
<protein>
    <submittedName>
        <fullName evidence="1">Uncharacterized protein</fullName>
    </submittedName>
</protein>
<gene>
    <name evidence="1" type="ORF">OESDEN_21773</name>
</gene>
<organism evidence="1 2">
    <name type="scientific">Oesophagostomum dentatum</name>
    <name type="common">Nodular worm</name>
    <dbReference type="NCBI Taxonomy" id="61180"/>
    <lineage>
        <taxon>Eukaryota</taxon>
        <taxon>Metazoa</taxon>
        <taxon>Ecdysozoa</taxon>
        <taxon>Nematoda</taxon>
        <taxon>Chromadorea</taxon>
        <taxon>Rhabditida</taxon>
        <taxon>Rhabditina</taxon>
        <taxon>Rhabditomorpha</taxon>
        <taxon>Strongyloidea</taxon>
        <taxon>Strongylidae</taxon>
        <taxon>Oesophagostomum</taxon>
    </lineage>
</organism>
<evidence type="ECO:0000313" key="1">
    <source>
        <dbReference type="EMBL" id="KHJ78604.1"/>
    </source>
</evidence>